<feature type="compositionally biased region" description="Polar residues" evidence="1">
    <location>
        <begin position="33"/>
        <end position="44"/>
    </location>
</feature>
<sequence length="178" mass="18664">MKTGMEYRPAPAILRSVALATLGFCAVSAAAQTVSGTPSAGSDRTTAEQIAPTAAPAAPKPPPGTVQQIRPNNRASTEILQLPPDAEVAPSAESPEQALAEGLPRSPRLNLYEEVAAVWEMIRKRGQQPTPDLIAREIGPENLARFLSDFPAAANMFGVDSDLIPVPPPPPSTPPSDK</sequence>
<evidence type="ECO:0000256" key="1">
    <source>
        <dbReference type="SAM" id="MobiDB-lite"/>
    </source>
</evidence>
<evidence type="ECO:0000256" key="2">
    <source>
        <dbReference type="SAM" id="SignalP"/>
    </source>
</evidence>
<organism evidence="3 4">
    <name type="scientific">Sphingomonas japonica</name>
    <dbReference type="NCBI Taxonomy" id="511662"/>
    <lineage>
        <taxon>Bacteria</taxon>
        <taxon>Pseudomonadati</taxon>
        <taxon>Pseudomonadota</taxon>
        <taxon>Alphaproteobacteria</taxon>
        <taxon>Sphingomonadales</taxon>
        <taxon>Sphingomonadaceae</taxon>
        <taxon>Sphingomonas</taxon>
    </lineage>
</organism>
<feature type="compositionally biased region" description="Polar residues" evidence="1">
    <location>
        <begin position="66"/>
        <end position="79"/>
    </location>
</feature>
<dbReference type="Proteomes" id="UP000788153">
    <property type="component" value="Unassembled WGS sequence"/>
</dbReference>
<feature type="signal peptide" evidence="2">
    <location>
        <begin position="1"/>
        <end position="31"/>
    </location>
</feature>
<name>A0ABX0U0E8_9SPHN</name>
<feature type="chain" id="PRO_5046993568" evidence="2">
    <location>
        <begin position="32"/>
        <end position="178"/>
    </location>
</feature>
<dbReference type="RefSeq" id="WP_140048065.1">
    <property type="nucleotide sequence ID" value="NZ_BAAAEV010000001.1"/>
</dbReference>
<comment type="caution">
    <text evidence="3">The sequence shown here is derived from an EMBL/GenBank/DDBJ whole genome shotgun (WGS) entry which is preliminary data.</text>
</comment>
<proteinExistence type="predicted"/>
<feature type="region of interest" description="Disordered" evidence="1">
    <location>
        <begin position="33"/>
        <end position="106"/>
    </location>
</feature>
<protein>
    <submittedName>
        <fullName evidence="3">Uncharacterized protein</fullName>
    </submittedName>
</protein>
<feature type="compositionally biased region" description="Low complexity" evidence="1">
    <location>
        <begin position="47"/>
        <end position="57"/>
    </location>
</feature>
<gene>
    <name evidence="3" type="ORF">FHT01_000409</name>
</gene>
<accession>A0ABX0U0E8</accession>
<reference evidence="3 4" key="1">
    <citation type="submission" date="2020-03" db="EMBL/GenBank/DDBJ databases">
        <title>Genomic Encyclopedia of Type Strains, Phase IV (KMG-IV): sequencing the most valuable type-strain genomes for metagenomic binning, comparative biology and taxonomic classification.</title>
        <authorList>
            <person name="Goeker M."/>
        </authorList>
    </citation>
    <scope>NUCLEOTIDE SEQUENCE [LARGE SCALE GENOMIC DNA]</scope>
    <source>
        <strain evidence="3 4">DSM 22753</strain>
    </source>
</reference>
<keyword evidence="2" id="KW-0732">Signal</keyword>
<dbReference type="EMBL" id="JAASQP010000001">
    <property type="protein sequence ID" value="NIJ22867.1"/>
    <property type="molecule type" value="Genomic_DNA"/>
</dbReference>
<evidence type="ECO:0000313" key="4">
    <source>
        <dbReference type="Proteomes" id="UP000788153"/>
    </source>
</evidence>
<evidence type="ECO:0000313" key="3">
    <source>
        <dbReference type="EMBL" id="NIJ22867.1"/>
    </source>
</evidence>
<keyword evidence="4" id="KW-1185">Reference proteome</keyword>